<proteinExistence type="predicted"/>
<protein>
    <submittedName>
        <fullName evidence="1">Uncharacterized protein</fullName>
    </submittedName>
</protein>
<gene>
    <name evidence="1" type="ORF">BO99DRAFT_151661</name>
</gene>
<dbReference type="EMBL" id="KZ825104">
    <property type="protein sequence ID" value="PYI23702.1"/>
    <property type="molecule type" value="Genomic_DNA"/>
</dbReference>
<keyword evidence="2" id="KW-1185">Reference proteome</keyword>
<dbReference type="AlphaFoldDB" id="A0A2V5HM98"/>
<name>A0A2V5HM98_ASPV1</name>
<accession>A0A2V5HM98</accession>
<sequence length="81" mass="8765">MQRCLLKSALPDGASVFLLLSHSSVPHAADAVLQLSYGNLVVIAFSRCLSCATIAIAQQRCYRVTLTPKIFYIIILAVTAQ</sequence>
<dbReference type="Proteomes" id="UP000249829">
    <property type="component" value="Unassembled WGS sequence"/>
</dbReference>
<organism evidence="1 2">
    <name type="scientific">Aspergillus violaceofuscus (strain CBS 115571)</name>
    <dbReference type="NCBI Taxonomy" id="1450538"/>
    <lineage>
        <taxon>Eukaryota</taxon>
        <taxon>Fungi</taxon>
        <taxon>Dikarya</taxon>
        <taxon>Ascomycota</taxon>
        <taxon>Pezizomycotina</taxon>
        <taxon>Eurotiomycetes</taxon>
        <taxon>Eurotiomycetidae</taxon>
        <taxon>Eurotiales</taxon>
        <taxon>Aspergillaceae</taxon>
        <taxon>Aspergillus</taxon>
    </lineage>
</organism>
<evidence type="ECO:0000313" key="1">
    <source>
        <dbReference type="EMBL" id="PYI23702.1"/>
    </source>
</evidence>
<evidence type="ECO:0000313" key="2">
    <source>
        <dbReference type="Proteomes" id="UP000249829"/>
    </source>
</evidence>
<reference evidence="1 2" key="1">
    <citation type="submission" date="2018-02" db="EMBL/GenBank/DDBJ databases">
        <title>The genomes of Aspergillus section Nigri reveals drivers in fungal speciation.</title>
        <authorList>
            <consortium name="DOE Joint Genome Institute"/>
            <person name="Vesth T.C."/>
            <person name="Nybo J."/>
            <person name="Theobald S."/>
            <person name="Brandl J."/>
            <person name="Frisvad J.C."/>
            <person name="Nielsen K.F."/>
            <person name="Lyhne E.K."/>
            <person name="Kogle M.E."/>
            <person name="Kuo A."/>
            <person name="Riley R."/>
            <person name="Clum A."/>
            <person name="Nolan M."/>
            <person name="Lipzen A."/>
            <person name="Salamov A."/>
            <person name="Henrissat B."/>
            <person name="Wiebenga A."/>
            <person name="De vries R.P."/>
            <person name="Grigoriev I.V."/>
            <person name="Mortensen U.H."/>
            <person name="Andersen M.R."/>
            <person name="Baker S.E."/>
        </authorList>
    </citation>
    <scope>NUCLEOTIDE SEQUENCE [LARGE SCALE GENOMIC DNA]</scope>
    <source>
        <strain evidence="1 2">CBS 115571</strain>
    </source>
</reference>